<reference evidence="6" key="1">
    <citation type="submission" date="2017-02" db="EMBL/GenBank/DDBJ databases">
        <authorList>
            <person name="Regsiter A."/>
            <person name="William W."/>
        </authorList>
    </citation>
    <scope>NUCLEOTIDE SEQUENCE</scope>
    <source>
        <strain evidence="6">BdmA 4</strain>
    </source>
</reference>
<dbReference type="Pfam" id="PF01520">
    <property type="entry name" value="Amidase_3"/>
    <property type="match status" value="1"/>
</dbReference>
<dbReference type="CDD" id="cd02696">
    <property type="entry name" value="MurNAc-LAA"/>
    <property type="match status" value="1"/>
</dbReference>
<feature type="domain" description="MurNAc-LAA" evidence="5">
    <location>
        <begin position="203"/>
        <end position="351"/>
    </location>
</feature>
<gene>
    <name evidence="6" type="ORF">SPIRO4BDMA_70121</name>
</gene>
<dbReference type="GO" id="GO:0009253">
    <property type="term" value="P:peptidoglycan catabolic process"/>
    <property type="evidence" value="ECO:0007669"/>
    <property type="project" value="InterPro"/>
</dbReference>
<keyword evidence="4" id="KW-0812">Transmembrane</keyword>
<comment type="catalytic activity">
    <reaction evidence="1">
        <text>Hydrolyzes the link between N-acetylmuramoyl residues and L-amino acid residues in certain cell-wall glycopeptides.</text>
        <dbReference type="EC" id="3.5.1.28"/>
    </reaction>
</comment>
<dbReference type="SUPFAM" id="SSF53187">
    <property type="entry name" value="Zn-dependent exopeptidases"/>
    <property type="match status" value="1"/>
</dbReference>
<proteinExistence type="predicted"/>
<dbReference type="GO" id="GO:0030288">
    <property type="term" value="C:outer membrane-bounded periplasmic space"/>
    <property type="evidence" value="ECO:0007669"/>
    <property type="project" value="TreeGrafter"/>
</dbReference>
<evidence type="ECO:0000256" key="3">
    <source>
        <dbReference type="ARBA" id="ARBA00022801"/>
    </source>
</evidence>
<dbReference type="SMART" id="SM00646">
    <property type="entry name" value="Ami_3"/>
    <property type="match status" value="1"/>
</dbReference>
<keyword evidence="3 6" id="KW-0378">Hydrolase</keyword>
<dbReference type="EMBL" id="FWDO01000007">
    <property type="protein sequence ID" value="SLM19699.1"/>
    <property type="molecule type" value="Genomic_DNA"/>
</dbReference>
<evidence type="ECO:0000313" key="6">
    <source>
        <dbReference type="EMBL" id="SLM19699.1"/>
    </source>
</evidence>
<sequence>MHVCQNRISKLDLNPQSLKATTLISIAIVLMLIFCSVSFAAAQEAPQQDMSLSALVQSLNASLEYDPLTHAGTITKEGRSVRFALDVPYVLLDWAIVKKVPSPYETDESLQVKKEFADALRQFFEVKPGQSSKYSVKAIVIDPGHGGKDPGAIGEFDDFKLQEKDVNLAIAHRLAELLRIRYPDRTVLLTRSDDTYPSLEQRVEMANTIKLGETEAIIYISIHSNASFNKNTRGFEVWYLNPDYRRTVVDEQTAKEKGEDIAPIINTMLEEEFTTESIILAQKVYQRMGKMIGDESPSRGIRAEEWFVVRNAKMPSILIEVGFVTNEKEALLLSQAGYLRRIADAIYNGVCDFIEHFEQ</sequence>
<accession>A0A3P3XUD8</accession>
<dbReference type="PANTHER" id="PTHR30404:SF0">
    <property type="entry name" value="N-ACETYLMURAMOYL-L-ALANINE AMIDASE AMIC"/>
    <property type="match status" value="1"/>
</dbReference>
<dbReference type="Gene3D" id="3.40.630.40">
    <property type="entry name" value="Zn-dependent exopeptidases"/>
    <property type="match status" value="1"/>
</dbReference>
<name>A0A3P3XUD8_9SPIR</name>
<dbReference type="PANTHER" id="PTHR30404">
    <property type="entry name" value="N-ACETYLMURAMOYL-L-ALANINE AMIDASE"/>
    <property type="match status" value="1"/>
</dbReference>
<organism evidence="6">
    <name type="scientific">uncultured spirochete</name>
    <dbReference type="NCBI Taxonomy" id="156406"/>
    <lineage>
        <taxon>Bacteria</taxon>
        <taxon>Pseudomonadati</taxon>
        <taxon>Spirochaetota</taxon>
        <taxon>Spirochaetia</taxon>
        <taxon>Spirochaetales</taxon>
        <taxon>environmental samples</taxon>
    </lineage>
</organism>
<evidence type="ECO:0000256" key="2">
    <source>
        <dbReference type="ARBA" id="ARBA00011901"/>
    </source>
</evidence>
<dbReference type="EC" id="3.5.1.28" evidence="2"/>
<dbReference type="InterPro" id="IPR002508">
    <property type="entry name" value="MurNAc-LAA_cat"/>
</dbReference>
<keyword evidence="4" id="KW-1133">Transmembrane helix</keyword>
<protein>
    <recommendedName>
        <fullName evidence="2">N-acetylmuramoyl-L-alanine amidase</fullName>
        <ecNumber evidence="2">3.5.1.28</ecNumber>
    </recommendedName>
</protein>
<feature type="transmembrane region" description="Helical" evidence="4">
    <location>
        <begin position="20"/>
        <end position="42"/>
    </location>
</feature>
<evidence type="ECO:0000256" key="4">
    <source>
        <dbReference type="SAM" id="Phobius"/>
    </source>
</evidence>
<dbReference type="GO" id="GO:0008745">
    <property type="term" value="F:N-acetylmuramoyl-L-alanine amidase activity"/>
    <property type="evidence" value="ECO:0007669"/>
    <property type="project" value="UniProtKB-EC"/>
</dbReference>
<dbReference type="AlphaFoldDB" id="A0A3P3XUD8"/>
<dbReference type="InterPro" id="IPR050695">
    <property type="entry name" value="N-acetylmuramoyl_amidase_3"/>
</dbReference>
<evidence type="ECO:0000256" key="1">
    <source>
        <dbReference type="ARBA" id="ARBA00001561"/>
    </source>
</evidence>
<evidence type="ECO:0000259" key="5">
    <source>
        <dbReference type="SMART" id="SM00646"/>
    </source>
</evidence>
<keyword evidence="4" id="KW-0472">Membrane</keyword>